<dbReference type="Proteomes" id="UP000239649">
    <property type="component" value="Unassembled WGS sequence"/>
</dbReference>
<keyword evidence="8" id="KW-1185">Reference proteome</keyword>
<comment type="caution">
    <text evidence="7">The sequence shown here is derived from an EMBL/GenBank/DDBJ whole genome shotgun (WGS) entry which is preliminary data.</text>
</comment>
<sequence>MLGLHELYAADGTLAAFDAAHAGGTGKRLLQLTFGVACQRSDRLQRLQLISAQCSDAMDMSVNLAASGPPDSEVAAARAQHWAALKALVQDWGPDPMAVLQGEEVTVRSSICRGVAKSASLCAVARDPLLPQVLLACLQGLQQQRREEFWIVCMTVLQAASHADAAAALASSGVLRQLVQGLEASQRGAGAAGDQVSIVHKQVLIALATLLDTSMPPGLDSARADASQLQKQLQVCHATCSSAAFVQAAKEALPAAERVAAAVLEWWQEPEQVAAARRSAPEAAAGRSCAFLRCANLAGCSGGPAAGEGAGSFKCSACRRAWYCGTACSHADWKDHKRVCKAWAAEREEQRRQRQQKAQQQQQAQQGAQQQPQQPE</sequence>
<evidence type="ECO:0000313" key="8">
    <source>
        <dbReference type="Proteomes" id="UP000239649"/>
    </source>
</evidence>
<dbReference type="OrthoDB" id="265717at2759"/>
<name>A0A2P6VSD7_9CHLO</name>
<evidence type="ECO:0000256" key="1">
    <source>
        <dbReference type="ARBA" id="ARBA00022723"/>
    </source>
</evidence>
<dbReference type="GO" id="GO:0008270">
    <property type="term" value="F:zinc ion binding"/>
    <property type="evidence" value="ECO:0007669"/>
    <property type="project" value="UniProtKB-KW"/>
</dbReference>
<dbReference type="PROSITE" id="PS50865">
    <property type="entry name" value="ZF_MYND_2"/>
    <property type="match status" value="1"/>
</dbReference>
<evidence type="ECO:0000256" key="4">
    <source>
        <dbReference type="PROSITE-ProRule" id="PRU00134"/>
    </source>
</evidence>
<dbReference type="Gene3D" id="6.10.140.2220">
    <property type="match status" value="1"/>
</dbReference>
<dbReference type="InterPro" id="IPR002893">
    <property type="entry name" value="Znf_MYND"/>
</dbReference>
<organism evidence="7 8">
    <name type="scientific">Micractinium conductrix</name>
    <dbReference type="NCBI Taxonomy" id="554055"/>
    <lineage>
        <taxon>Eukaryota</taxon>
        <taxon>Viridiplantae</taxon>
        <taxon>Chlorophyta</taxon>
        <taxon>core chlorophytes</taxon>
        <taxon>Trebouxiophyceae</taxon>
        <taxon>Chlorellales</taxon>
        <taxon>Chlorellaceae</taxon>
        <taxon>Chlorella clade</taxon>
        <taxon>Micractinium</taxon>
    </lineage>
</organism>
<evidence type="ECO:0000313" key="7">
    <source>
        <dbReference type="EMBL" id="PSC77018.1"/>
    </source>
</evidence>
<dbReference type="EMBL" id="LHPF02000001">
    <property type="protein sequence ID" value="PSC77018.1"/>
    <property type="molecule type" value="Genomic_DNA"/>
</dbReference>
<gene>
    <name evidence="7" type="primary">g831</name>
    <name evidence="7" type="ORF">C2E20_0831</name>
</gene>
<reference evidence="7 8" key="1">
    <citation type="journal article" date="2018" name="Plant J.">
        <title>Genome sequences of Chlorella sorokiniana UTEX 1602 and Micractinium conductrix SAG 241.80: implications to maltose excretion by a green alga.</title>
        <authorList>
            <person name="Arriola M.B."/>
            <person name="Velmurugan N."/>
            <person name="Zhang Y."/>
            <person name="Plunkett M.H."/>
            <person name="Hondzo H."/>
            <person name="Barney B.M."/>
        </authorList>
    </citation>
    <scope>NUCLEOTIDE SEQUENCE [LARGE SCALE GENOMIC DNA]</scope>
    <source>
        <strain evidence="7 8">SAG 241.80</strain>
    </source>
</reference>
<keyword evidence="3" id="KW-0862">Zinc</keyword>
<protein>
    <submittedName>
        <fullName evidence="7">Ankyrin repeat and MYND domain-containing</fullName>
    </submittedName>
</protein>
<dbReference type="AlphaFoldDB" id="A0A2P6VSD7"/>
<dbReference type="Pfam" id="PF01753">
    <property type="entry name" value="zf-MYND"/>
    <property type="match status" value="1"/>
</dbReference>
<keyword evidence="2 4" id="KW-0863">Zinc-finger</keyword>
<evidence type="ECO:0000256" key="2">
    <source>
        <dbReference type="ARBA" id="ARBA00022771"/>
    </source>
</evidence>
<evidence type="ECO:0000256" key="5">
    <source>
        <dbReference type="SAM" id="MobiDB-lite"/>
    </source>
</evidence>
<feature type="compositionally biased region" description="Low complexity" evidence="5">
    <location>
        <begin position="356"/>
        <end position="376"/>
    </location>
</feature>
<evidence type="ECO:0000256" key="3">
    <source>
        <dbReference type="ARBA" id="ARBA00022833"/>
    </source>
</evidence>
<dbReference type="SUPFAM" id="SSF144232">
    <property type="entry name" value="HIT/MYND zinc finger-like"/>
    <property type="match status" value="1"/>
</dbReference>
<proteinExistence type="predicted"/>
<evidence type="ECO:0000259" key="6">
    <source>
        <dbReference type="PROSITE" id="PS50865"/>
    </source>
</evidence>
<keyword evidence="1" id="KW-0479">Metal-binding</keyword>
<feature type="region of interest" description="Disordered" evidence="5">
    <location>
        <begin position="346"/>
        <end position="376"/>
    </location>
</feature>
<accession>A0A2P6VSD7</accession>
<feature type="domain" description="MYND-type" evidence="6">
    <location>
        <begin position="297"/>
        <end position="340"/>
    </location>
</feature>